<name>A0A8J2WGX5_9CRUS</name>
<keyword evidence="2" id="KW-1185">Reference proteome</keyword>
<dbReference type="OrthoDB" id="10382595at2759"/>
<protein>
    <submittedName>
        <fullName evidence="1">Uncharacterized protein</fullName>
    </submittedName>
</protein>
<dbReference type="EMBL" id="CAKKLH010000235">
    <property type="protein sequence ID" value="CAH0106785.1"/>
    <property type="molecule type" value="Genomic_DNA"/>
</dbReference>
<proteinExistence type="predicted"/>
<evidence type="ECO:0000313" key="1">
    <source>
        <dbReference type="EMBL" id="CAH0106785.1"/>
    </source>
</evidence>
<evidence type="ECO:0000313" key="2">
    <source>
        <dbReference type="Proteomes" id="UP000789390"/>
    </source>
</evidence>
<dbReference type="Proteomes" id="UP000789390">
    <property type="component" value="Unassembled WGS sequence"/>
</dbReference>
<organism evidence="1 2">
    <name type="scientific">Daphnia galeata</name>
    <dbReference type="NCBI Taxonomy" id="27404"/>
    <lineage>
        <taxon>Eukaryota</taxon>
        <taxon>Metazoa</taxon>
        <taxon>Ecdysozoa</taxon>
        <taxon>Arthropoda</taxon>
        <taxon>Crustacea</taxon>
        <taxon>Branchiopoda</taxon>
        <taxon>Diplostraca</taxon>
        <taxon>Cladocera</taxon>
        <taxon>Anomopoda</taxon>
        <taxon>Daphniidae</taxon>
        <taxon>Daphnia</taxon>
    </lineage>
</organism>
<sequence>MMEKDSPTISQRKLLCLSGGCLLDPHVECGFNYKYFPMDSVLKFNLVEDLLLWKPEYSPHLEESLTLALKPEIITNVDTMITGILNCLFTKNQKILEHFRNFEETFEKSSVISTILRTVARKHGPVLDVISFSKRQLLCLSGGCLLDPHVECRLNYKYFPIDSVVKFHLMEDILLWKQGYSSQLEMSLIYSMNQEYMNNVDTMIIGICNCLFVKSPDILQYFRNFEETFEKSSIISMILRTLARKHGPYLDVVTCTSRMKNWFYPNI</sequence>
<reference evidence="1" key="1">
    <citation type="submission" date="2021-11" db="EMBL/GenBank/DDBJ databases">
        <authorList>
            <person name="Schell T."/>
        </authorList>
    </citation>
    <scope>NUCLEOTIDE SEQUENCE</scope>
    <source>
        <strain evidence="1">M5</strain>
    </source>
</reference>
<comment type="caution">
    <text evidence="1">The sequence shown here is derived from an EMBL/GenBank/DDBJ whole genome shotgun (WGS) entry which is preliminary data.</text>
</comment>
<gene>
    <name evidence="1" type="ORF">DGAL_LOCUS9945</name>
</gene>
<dbReference type="AlphaFoldDB" id="A0A8J2WGX5"/>
<accession>A0A8J2WGX5</accession>